<dbReference type="Pfam" id="PF11276">
    <property type="entry name" value="DUF3078"/>
    <property type="match status" value="1"/>
</dbReference>
<dbReference type="EMBL" id="JBHULB010000017">
    <property type="protein sequence ID" value="MFD2587912.1"/>
    <property type="molecule type" value="Genomic_DNA"/>
</dbReference>
<reference evidence="3" key="1">
    <citation type="journal article" date="2019" name="Int. J. Syst. Evol. Microbiol.">
        <title>The Global Catalogue of Microorganisms (GCM) 10K type strain sequencing project: providing services to taxonomists for standard genome sequencing and annotation.</title>
        <authorList>
            <consortium name="The Broad Institute Genomics Platform"/>
            <consortium name="The Broad Institute Genome Sequencing Center for Infectious Disease"/>
            <person name="Wu L."/>
            <person name="Ma J."/>
        </authorList>
    </citation>
    <scope>NUCLEOTIDE SEQUENCE [LARGE SCALE GENOMIC DNA]</scope>
    <source>
        <strain evidence="3">KCTC 52368</strain>
    </source>
</reference>
<comment type="caution">
    <text evidence="2">The sequence shown here is derived from an EMBL/GenBank/DDBJ whole genome shotgun (WGS) entry which is preliminary data.</text>
</comment>
<evidence type="ECO:0000256" key="1">
    <source>
        <dbReference type="SAM" id="SignalP"/>
    </source>
</evidence>
<sequence>MKKTILAIAMVFTVALINAQTKEELEAQIASKKDSIAALTGPIQGRVDALQAQIDGMPGWRKGAFGTIGGSLSNFNNWFAQGTPNNSSGNIGITGNAFANLKQEKFFWNNSLNLNLGWVKLDNKDIDTDSEDFEALTDVFQLTSLYGRNISKTFAVSALGEYRTTLLNNFNDPGYLDLGVGGTWTPIENLIVVIHPLNYNFVFADDDTIFNSSLGAKIVADYTRKIGAIGFKSNLSIFSSYETSDLSNWTWTNNFSYTLWKGIGVGFDFGLRNNKQEALNYQVNTLGNAVTFDTLDNELQSFYTVGLSYSF</sequence>
<protein>
    <submittedName>
        <fullName evidence="2">DUF3078 domain-containing protein</fullName>
    </submittedName>
</protein>
<keyword evidence="1" id="KW-0732">Signal</keyword>
<proteinExistence type="predicted"/>
<evidence type="ECO:0000313" key="2">
    <source>
        <dbReference type="EMBL" id="MFD2587912.1"/>
    </source>
</evidence>
<name>A0ABW5MXM8_9FLAO</name>
<feature type="chain" id="PRO_5045300893" evidence="1">
    <location>
        <begin position="20"/>
        <end position="311"/>
    </location>
</feature>
<accession>A0ABW5MXM8</accession>
<keyword evidence="3" id="KW-1185">Reference proteome</keyword>
<dbReference type="Proteomes" id="UP001597526">
    <property type="component" value="Unassembled WGS sequence"/>
</dbReference>
<evidence type="ECO:0000313" key="3">
    <source>
        <dbReference type="Proteomes" id="UP001597526"/>
    </source>
</evidence>
<organism evidence="2 3">
    <name type="scientific">Croceitalea marina</name>
    <dbReference type="NCBI Taxonomy" id="1775166"/>
    <lineage>
        <taxon>Bacteria</taxon>
        <taxon>Pseudomonadati</taxon>
        <taxon>Bacteroidota</taxon>
        <taxon>Flavobacteriia</taxon>
        <taxon>Flavobacteriales</taxon>
        <taxon>Flavobacteriaceae</taxon>
        <taxon>Croceitalea</taxon>
    </lineage>
</organism>
<dbReference type="RefSeq" id="WP_377767455.1">
    <property type="nucleotide sequence ID" value="NZ_JBHULB010000017.1"/>
</dbReference>
<feature type="signal peptide" evidence="1">
    <location>
        <begin position="1"/>
        <end position="19"/>
    </location>
</feature>
<gene>
    <name evidence="2" type="ORF">ACFSQJ_13280</name>
</gene>
<dbReference type="InterPro" id="IPR021428">
    <property type="entry name" value="DUF3078"/>
</dbReference>